<reference evidence="6 7" key="1">
    <citation type="submission" date="2024-01" db="EMBL/GenBank/DDBJ databases">
        <title>novel species in genus Adlercreutzia.</title>
        <authorList>
            <person name="Liu X."/>
        </authorList>
    </citation>
    <scope>NUCLEOTIDE SEQUENCE [LARGE SCALE GENOMIC DNA]</scope>
    <source>
        <strain evidence="6 7">R7</strain>
    </source>
</reference>
<keyword evidence="4" id="KW-0411">Iron-sulfur</keyword>
<accession>A0ABU6IK66</accession>
<dbReference type="InterPro" id="IPR050954">
    <property type="entry name" value="ET_IronSulfur_Cluster-Binding"/>
</dbReference>
<dbReference type="PROSITE" id="PS00198">
    <property type="entry name" value="4FE4S_FER_1"/>
    <property type="match status" value="1"/>
</dbReference>
<evidence type="ECO:0000313" key="7">
    <source>
        <dbReference type="Proteomes" id="UP001349994"/>
    </source>
</evidence>
<dbReference type="EMBL" id="JAYMFF010000022">
    <property type="protein sequence ID" value="MEC4176814.1"/>
    <property type="molecule type" value="Genomic_DNA"/>
</dbReference>
<dbReference type="CDD" id="cd10551">
    <property type="entry name" value="PsrB"/>
    <property type="match status" value="1"/>
</dbReference>
<evidence type="ECO:0000259" key="5">
    <source>
        <dbReference type="PROSITE" id="PS51379"/>
    </source>
</evidence>
<keyword evidence="7" id="KW-1185">Reference proteome</keyword>
<evidence type="ECO:0000256" key="4">
    <source>
        <dbReference type="ARBA" id="ARBA00023014"/>
    </source>
</evidence>
<protein>
    <submittedName>
        <fullName evidence="6">4Fe-4S dicluster domain-containing protein</fullName>
    </submittedName>
</protein>
<gene>
    <name evidence="6" type="ORF">VIN30_10185</name>
</gene>
<comment type="caution">
    <text evidence="6">The sequence shown here is derived from an EMBL/GenBank/DDBJ whole genome shotgun (WGS) entry which is preliminary data.</text>
</comment>
<keyword evidence="1" id="KW-0004">4Fe-4S</keyword>
<feature type="domain" description="4Fe-4S ferredoxin-type" evidence="5">
    <location>
        <begin position="1"/>
        <end position="28"/>
    </location>
</feature>
<keyword evidence="3" id="KW-0408">Iron</keyword>
<organism evidence="6 7">
    <name type="scientific">Adlercreutzia wanghongyangiae</name>
    <dbReference type="NCBI Taxonomy" id="3111451"/>
    <lineage>
        <taxon>Bacteria</taxon>
        <taxon>Bacillati</taxon>
        <taxon>Actinomycetota</taxon>
        <taxon>Coriobacteriia</taxon>
        <taxon>Eggerthellales</taxon>
        <taxon>Eggerthellaceae</taxon>
        <taxon>Adlercreutzia</taxon>
    </lineage>
</organism>
<dbReference type="PROSITE" id="PS51379">
    <property type="entry name" value="4FE4S_FER_2"/>
    <property type="match status" value="3"/>
</dbReference>
<sequence length="204" mass="22383">MAIDTLFCVGCDQCSLTCKVEHNLPDEVWWSRARTSTDAEGFGCGLPEGTYPNLSSSWYTLGCQHCDNPACLEACPTGATEKREDGLVTVDPEVCIGCKSCIAACPYEGVRTLLDEEPQWYLDFPVGDAAMPAHVGNTVGKCTFCVERIDRGERPACVDVCQAVARYFGDLDDPDSEISKVLAEREYDRLLEDQGTGPNVYFLK</sequence>
<dbReference type="Proteomes" id="UP001349994">
    <property type="component" value="Unassembled WGS sequence"/>
</dbReference>
<evidence type="ECO:0000313" key="6">
    <source>
        <dbReference type="EMBL" id="MEC4176814.1"/>
    </source>
</evidence>
<dbReference type="InterPro" id="IPR017900">
    <property type="entry name" value="4Fe4S_Fe_S_CS"/>
</dbReference>
<evidence type="ECO:0000256" key="1">
    <source>
        <dbReference type="ARBA" id="ARBA00022485"/>
    </source>
</evidence>
<name>A0ABU6IK66_9ACTN</name>
<evidence type="ECO:0000256" key="2">
    <source>
        <dbReference type="ARBA" id="ARBA00022723"/>
    </source>
</evidence>
<dbReference type="SUPFAM" id="SSF54862">
    <property type="entry name" value="4Fe-4S ferredoxins"/>
    <property type="match status" value="1"/>
</dbReference>
<dbReference type="Pfam" id="PF13247">
    <property type="entry name" value="Fer4_11"/>
    <property type="match status" value="2"/>
</dbReference>
<dbReference type="PANTHER" id="PTHR43177:SF3">
    <property type="entry name" value="PROTEIN NRFC HOMOLOG"/>
    <property type="match status" value="1"/>
</dbReference>
<dbReference type="Gene3D" id="3.30.70.20">
    <property type="match status" value="2"/>
</dbReference>
<proteinExistence type="predicted"/>
<dbReference type="InterPro" id="IPR017896">
    <property type="entry name" value="4Fe4S_Fe-S-bd"/>
</dbReference>
<dbReference type="RefSeq" id="WP_338211338.1">
    <property type="nucleotide sequence ID" value="NZ_JAYMFF010000022.1"/>
</dbReference>
<feature type="domain" description="4Fe-4S ferredoxin-type" evidence="5">
    <location>
        <begin position="54"/>
        <end position="85"/>
    </location>
</feature>
<keyword evidence="2" id="KW-0479">Metal-binding</keyword>
<dbReference type="PANTHER" id="PTHR43177">
    <property type="entry name" value="PROTEIN NRFC"/>
    <property type="match status" value="1"/>
</dbReference>
<feature type="domain" description="4Fe-4S ferredoxin-type" evidence="5">
    <location>
        <begin position="86"/>
        <end position="116"/>
    </location>
</feature>
<evidence type="ECO:0000256" key="3">
    <source>
        <dbReference type="ARBA" id="ARBA00023004"/>
    </source>
</evidence>